<organism evidence="2 4">
    <name type="scientific">Durusdinium trenchii</name>
    <dbReference type="NCBI Taxonomy" id="1381693"/>
    <lineage>
        <taxon>Eukaryota</taxon>
        <taxon>Sar</taxon>
        <taxon>Alveolata</taxon>
        <taxon>Dinophyceae</taxon>
        <taxon>Suessiales</taxon>
        <taxon>Symbiodiniaceae</taxon>
        <taxon>Durusdinium</taxon>
    </lineage>
</organism>
<dbReference type="EMBL" id="CAXAMN010022650">
    <property type="protein sequence ID" value="CAK9071614.1"/>
    <property type="molecule type" value="Genomic_DNA"/>
</dbReference>
<evidence type="ECO:0000313" key="3">
    <source>
        <dbReference type="EMBL" id="CAK9071660.1"/>
    </source>
</evidence>
<evidence type="ECO:0000313" key="4">
    <source>
        <dbReference type="Proteomes" id="UP001642484"/>
    </source>
</evidence>
<evidence type="ECO:0000256" key="1">
    <source>
        <dbReference type="SAM" id="MobiDB-lite"/>
    </source>
</evidence>
<dbReference type="Proteomes" id="UP001642484">
    <property type="component" value="Unassembled WGS sequence"/>
</dbReference>
<protein>
    <submittedName>
        <fullName evidence="2">Uncharacterized protein</fullName>
    </submittedName>
</protein>
<feature type="non-terminal residue" evidence="2">
    <location>
        <position position="221"/>
    </location>
</feature>
<accession>A0ABP0P985</accession>
<keyword evidence="4" id="KW-1185">Reference proteome</keyword>
<name>A0ABP0P985_9DINO</name>
<feature type="region of interest" description="Disordered" evidence="1">
    <location>
        <begin position="151"/>
        <end position="221"/>
    </location>
</feature>
<sequence length="221" mass="25214">ALSVCQTYSRPELLSKFKPDGSDRKKLQRSDLRLRKLSEFELILELNSTGWTHEYQKPSRKLKPYERDGNKQKTWYYHKASNYRYLLVLVLAEELFAEGLERIHHGQPVSYYSALLAAVGASELNAVLPWQTKSFYSNLIKLFKQQQHGIKSKQRRAPPALQDDEPGLAVPGRGECTADAALDTPQAVTPDVSKPAPATKRQKRLKPEKKCIQEPRTEKPV</sequence>
<reference evidence="2 4" key="1">
    <citation type="submission" date="2024-02" db="EMBL/GenBank/DDBJ databases">
        <authorList>
            <person name="Chen Y."/>
            <person name="Shah S."/>
            <person name="Dougan E. K."/>
            <person name="Thang M."/>
            <person name="Chan C."/>
        </authorList>
    </citation>
    <scope>NUCLEOTIDE SEQUENCE [LARGE SCALE GENOMIC DNA]</scope>
</reference>
<proteinExistence type="predicted"/>
<evidence type="ECO:0000313" key="2">
    <source>
        <dbReference type="EMBL" id="CAK9071614.1"/>
    </source>
</evidence>
<dbReference type="EMBL" id="CAXAMN010022660">
    <property type="protein sequence ID" value="CAK9071660.1"/>
    <property type="molecule type" value="Genomic_DNA"/>
</dbReference>
<gene>
    <name evidence="2" type="ORF">CCMP2556_LOCUS35204</name>
    <name evidence="3" type="ORF">CCMP2556_LOCUS35230</name>
</gene>
<comment type="caution">
    <text evidence="2">The sequence shown here is derived from an EMBL/GenBank/DDBJ whole genome shotgun (WGS) entry which is preliminary data.</text>
</comment>
<feature type="non-terminal residue" evidence="2">
    <location>
        <position position="1"/>
    </location>
</feature>
<feature type="compositionally biased region" description="Basic and acidic residues" evidence="1">
    <location>
        <begin position="208"/>
        <end position="221"/>
    </location>
</feature>